<feature type="compositionally biased region" description="Basic and acidic residues" evidence="10">
    <location>
        <begin position="13"/>
        <end position="27"/>
    </location>
</feature>
<evidence type="ECO:0000313" key="11">
    <source>
        <dbReference type="EMBL" id="KAA6413856.1"/>
    </source>
</evidence>
<keyword evidence="3" id="KW-0963">Cytoplasm</keyword>
<evidence type="ECO:0000256" key="8">
    <source>
        <dbReference type="ARBA" id="ARBA00023175"/>
    </source>
</evidence>
<dbReference type="PANTHER" id="PTHR12688:SF0">
    <property type="entry name" value="DYNEIN LIGHT INTERMEDIATE CHAIN"/>
    <property type="match status" value="1"/>
</dbReference>
<feature type="region of interest" description="Disordered" evidence="10">
    <location>
        <begin position="418"/>
        <end position="447"/>
    </location>
</feature>
<evidence type="ECO:0000256" key="6">
    <source>
        <dbReference type="ARBA" id="ARBA00022840"/>
    </source>
</evidence>
<dbReference type="InterPro" id="IPR008467">
    <property type="entry name" value="Dynein1_light_intermed_chain"/>
</dbReference>
<dbReference type="PANTHER" id="PTHR12688">
    <property type="entry name" value="DYNEIN LIGHT INTERMEDIATE CHAIN"/>
    <property type="match status" value="1"/>
</dbReference>
<feature type="region of interest" description="Disordered" evidence="10">
    <location>
        <begin position="1"/>
        <end position="28"/>
    </location>
</feature>
<name>A0A1W5CVD1_9LECA</name>
<dbReference type="GO" id="GO:0005874">
    <property type="term" value="C:microtubule"/>
    <property type="evidence" value="ECO:0007669"/>
    <property type="project" value="UniProtKB-KW"/>
</dbReference>
<keyword evidence="8" id="KW-0505">Motor protein</keyword>
<evidence type="ECO:0000313" key="13">
    <source>
        <dbReference type="Proteomes" id="UP000192927"/>
    </source>
</evidence>
<proteinExistence type="predicted"/>
<dbReference type="GO" id="GO:0007018">
    <property type="term" value="P:microtubule-based movement"/>
    <property type="evidence" value="ECO:0007669"/>
    <property type="project" value="InterPro"/>
</dbReference>
<keyword evidence="13" id="KW-1185">Reference proteome</keyword>
<organism evidence="12 13">
    <name type="scientific">Lasallia pustulata</name>
    <dbReference type="NCBI Taxonomy" id="136370"/>
    <lineage>
        <taxon>Eukaryota</taxon>
        <taxon>Fungi</taxon>
        <taxon>Dikarya</taxon>
        <taxon>Ascomycota</taxon>
        <taxon>Pezizomycotina</taxon>
        <taxon>Lecanoromycetes</taxon>
        <taxon>OSLEUM clade</taxon>
        <taxon>Umbilicariomycetidae</taxon>
        <taxon>Umbilicariales</taxon>
        <taxon>Umbilicariaceae</taxon>
        <taxon>Lasallia</taxon>
    </lineage>
</organism>
<evidence type="ECO:0000256" key="1">
    <source>
        <dbReference type="ARBA" id="ARBA00004245"/>
    </source>
</evidence>
<keyword evidence="9" id="KW-0206">Cytoskeleton</keyword>
<feature type="region of interest" description="Disordered" evidence="10">
    <location>
        <begin position="480"/>
        <end position="506"/>
    </location>
</feature>
<reference evidence="11 14" key="3">
    <citation type="submission" date="2019-09" db="EMBL/GenBank/DDBJ databases">
        <title>The hologenome of the rock-dwelling lichen Lasallia pustulata.</title>
        <authorList>
            <person name="Greshake Tzovaras B."/>
            <person name="Segers F."/>
            <person name="Bicker A."/>
            <person name="Dal Grande F."/>
            <person name="Otte J."/>
            <person name="Hankeln T."/>
            <person name="Schmitt I."/>
            <person name="Ebersberger I."/>
        </authorList>
    </citation>
    <scope>NUCLEOTIDE SEQUENCE [LARGE SCALE GENOMIC DNA]</scope>
    <source>
        <strain evidence="11">A1-1</strain>
    </source>
</reference>
<keyword evidence="4" id="KW-0493">Microtubule</keyword>
<dbReference type="Pfam" id="PF05783">
    <property type="entry name" value="DLIC"/>
    <property type="match status" value="1"/>
</dbReference>
<keyword evidence="2" id="KW-0813">Transport</keyword>
<dbReference type="Proteomes" id="UP000324767">
    <property type="component" value="Unassembled WGS sequence"/>
</dbReference>
<evidence type="ECO:0000313" key="14">
    <source>
        <dbReference type="Proteomes" id="UP000324767"/>
    </source>
</evidence>
<evidence type="ECO:0000256" key="10">
    <source>
        <dbReference type="SAM" id="MobiDB-lite"/>
    </source>
</evidence>
<evidence type="ECO:0000256" key="4">
    <source>
        <dbReference type="ARBA" id="ARBA00022701"/>
    </source>
</evidence>
<reference evidence="12" key="2">
    <citation type="submission" date="2017-03" db="EMBL/GenBank/DDBJ databases">
        <authorList>
            <person name="Afonso C.L."/>
            <person name="Miller P.J."/>
            <person name="Scott M.A."/>
            <person name="Spackman E."/>
            <person name="Goraichik I."/>
            <person name="Dimitrov K.M."/>
            <person name="Suarez D.L."/>
            <person name="Swayne D.E."/>
        </authorList>
    </citation>
    <scope>NUCLEOTIDE SEQUENCE [LARGE SCALE GENOMIC DNA]</scope>
</reference>
<dbReference type="Proteomes" id="UP000192927">
    <property type="component" value="Unassembled WGS sequence"/>
</dbReference>
<dbReference type="GO" id="GO:0005868">
    <property type="term" value="C:cytoplasmic dynein complex"/>
    <property type="evidence" value="ECO:0007669"/>
    <property type="project" value="InterPro"/>
</dbReference>
<feature type="compositionally biased region" description="Basic and acidic residues" evidence="10">
    <location>
        <begin position="480"/>
        <end position="490"/>
    </location>
</feature>
<accession>A0A1W5CVD1</accession>
<evidence type="ECO:0000256" key="7">
    <source>
        <dbReference type="ARBA" id="ARBA00023017"/>
    </source>
</evidence>
<evidence type="ECO:0000256" key="3">
    <source>
        <dbReference type="ARBA" id="ARBA00022490"/>
    </source>
</evidence>
<dbReference type="AlphaFoldDB" id="A0A1W5CVD1"/>
<keyword evidence="5" id="KW-0547">Nucleotide-binding</keyword>
<gene>
    <name evidence="11" type="ORF">FRX48_02218</name>
</gene>
<comment type="subcellular location">
    <subcellularLocation>
        <location evidence="1">Cytoplasm</location>
        <location evidence="1">Cytoskeleton</location>
    </subcellularLocation>
</comment>
<keyword evidence="6" id="KW-0067">ATP-binding</keyword>
<dbReference type="GO" id="GO:0045504">
    <property type="term" value="F:dynein heavy chain binding"/>
    <property type="evidence" value="ECO:0007669"/>
    <property type="project" value="TreeGrafter"/>
</dbReference>
<feature type="compositionally biased region" description="Basic and acidic residues" evidence="10">
    <location>
        <begin position="418"/>
        <end position="429"/>
    </location>
</feature>
<dbReference type="GO" id="GO:0035974">
    <property type="term" value="C:meiotic spindle pole body"/>
    <property type="evidence" value="ECO:0007669"/>
    <property type="project" value="TreeGrafter"/>
</dbReference>
<feature type="compositionally biased region" description="Polar residues" evidence="10">
    <location>
        <begin position="491"/>
        <end position="500"/>
    </location>
</feature>
<dbReference type="OrthoDB" id="27603at2759"/>
<evidence type="ECO:0000256" key="5">
    <source>
        <dbReference type="ARBA" id="ARBA00022741"/>
    </source>
</evidence>
<dbReference type="GO" id="GO:0005524">
    <property type="term" value="F:ATP binding"/>
    <property type="evidence" value="ECO:0007669"/>
    <property type="project" value="UniProtKB-KW"/>
</dbReference>
<evidence type="ECO:0000313" key="12">
    <source>
        <dbReference type="EMBL" id="SLM34786.1"/>
    </source>
</evidence>
<dbReference type="InterPro" id="IPR022780">
    <property type="entry name" value="Dynein_light_int_chain"/>
</dbReference>
<reference evidence="13" key="1">
    <citation type="submission" date="2017-03" db="EMBL/GenBank/DDBJ databases">
        <authorList>
            <person name="Sharma R."/>
            <person name="Thines M."/>
        </authorList>
    </citation>
    <scope>NUCLEOTIDE SEQUENCE [LARGE SCALE GENOMIC DNA]</scope>
</reference>
<keyword evidence="7" id="KW-0243">Dynein</keyword>
<dbReference type="GO" id="GO:0000226">
    <property type="term" value="P:microtubule cytoskeleton organization"/>
    <property type="evidence" value="ECO:0007669"/>
    <property type="project" value="TreeGrafter"/>
</dbReference>
<dbReference type="EMBL" id="FWEW01000417">
    <property type="protein sequence ID" value="SLM34786.1"/>
    <property type="molecule type" value="Genomic_DNA"/>
</dbReference>
<protein>
    <submittedName>
        <fullName evidence="12">Dynein family light intermediate chain</fullName>
    </submittedName>
</protein>
<dbReference type="EMBL" id="VXIT01000003">
    <property type="protein sequence ID" value="KAA6413856.1"/>
    <property type="molecule type" value="Genomic_DNA"/>
</dbReference>
<sequence length="529" mass="58631">MLPAFAQTPGVGKQDRPRSNGTDKKDMWSSMLDSVANGKRLPEKNIIVLGGTPELQRDFLDILGSEDSNRLYDRHRKKPPIANEFALGYTYQDVMDADHEDILARLSIYLLSEPSPSFAPLLKPLIKPHTIPDTLVVILLSWTEPWLWVRQLREWIRVVRDVFSSLNDECKAALEKNMLEWQQRRGGASSYSTGGGSAGNDSSVTIPLSQGEWDEGLGLPLCVVCHSADKIEALEMEQGWREEEFDFVLQFMRTILMKHGASLIYTSSASANSLPTLVHSSLGIHSLLKKQPLKHNVIERDRVLIPPNWDSWGKIRVLREGFDVEGVSASWSTEIHDPGEMLVESNSMSKTTNAAYSNGDVKDSVTVGALSAYEDTIQDPRRVSLPNSRDKSRQAVEIESLSTQDFLASQMEVMERLKAEEEKGHDSKASKGTASGSIFGQEEDDNGVVEEEGRVSEHIGPVQFNVGGIQVDAEDMLKRLKNRGTEETPERNIQTSSSPEAKSENEALASFFAGLIKRGGSNSPRAATH</sequence>
<evidence type="ECO:0000256" key="9">
    <source>
        <dbReference type="ARBA" id="ARBA00023212"/>
    </source>
</evidence>
<evidence type="ECO:0000256" key="2">
    <source>
        <dbReference type="ARBA" id="ARBA00022448"/>
    </source>
</evidence>